<dbReference type="InterPro" id="IPR003795">
    <property type="entry name" value="DUF192"/>
</dbReference>
<keyword evidence="2" id="KW-1185">Reference proteome</keyword>
<dbReference type="Pfam" id="PF02643">
    <property type="entry name" value="DUF192"/>
    <property type="match status" value="1"/>
</dbReference>
<sequence length="169" mass="17453">MFGMRRFGVALAAAGLLLSAACKGDAGANAAEAQAPAKLAVSIRTAGGATRQFNVEVARTPAEQERGLMFRTNLPADGGMIFTPYPADGGPPREASFWMKNTPSPLDIVFIRPDGTIATIAENTIPFSETPVKSGEPVGAVLEINGGKAGELGIAPGDKVTWQGQGQGR</sequence>
<reference evidence="1 2" key="1">
    <citation type="journal article" date="2015" name="Int. J. Syst. Evol. Microbiol.">
        <title>Sphingomonas hengshuiensis sp. nov., isolated from lake wetland.</title>
        <authorList>
            <person name="Wei S."/>
            <person name="Wang T."/>
            <person name="Liu H."/>
            <person name="Zhang C."/>
            <person name="Guo J."/>
            <person name="Wang Q."/>
            <person name="Liang K."/>
            <person name="Zhang Z."/>
        </authorList>
    </citation>
    <scope>NUCLEOTIDE SEQUENCE [LARGE SCALE GENOMIC DNA]</scope>
    <source>
        <strain evidence="1 2">WHSC-8</strain>
    </source>
</reference>
<evidence type="ECO:0008006" key="3">
    <source>
        <dbReference type="Google" id="ProtNLM"/>
    </source>
</evidence>
<dbReference type="KEGG" id="sphi:TS85_10135"/>
<name>A0A7U4J882_9SPHN</name>
<dbReference type="Proteomes" id="UP000032300">
    <property type="component" value="Chromosome"/>
</dbReference>
<organism evidence="1 2">
    <name type="scientific">Sphingomonas hengshuiensis</name>
    <dbReference type="NCBI Taxonomy" id="1609977"/>
    <lineage>
        <taxon>Bacteria</taxon>
        <taxon>Pseudomonadati</taxon>
        <taxon>Pseudomonadota</taxon>
        <taxon>Alphaproteobacteria</taxon>
        <taxon>Sphingomonadales</taxon>
        <taxon>Sphingomonadaceae</taxon>
        <taxon>Sphingomonas</taxon>
    </lineage>
</organism>
<dbReference type="InterPro" id="IPR038695">
    <property type="entry name" value="Saro_0823-like_sf"/>
</dbReference>
<dbReference type="AlphaFoldDB" id="A0A7U4J882"/>
<evidence type="ECO:0000313" key="2">
    <source>
        <dbReference type="Proteomes" id="UP000032300"/>
    </source>
</evidence>
<proteinExistence type="predicted"/>
<dbReference type="PROSITE" id="PS51257">
    <property type="entry name" value="PROKAR_LIPOPROTEIN"/>
    <property type="match status" value="1"/>
</dbReference>
<dbReference type="EMBL" id="CP010836">
    <property type="protein sequence ID" value="AJP72071.1"/>
    <property type="molecule type" value="Genomic_DNA"/>
</dbReference>
<dbReference type="Gene3D" id="2.60.120.1140">
    <property type="entry name" value="Protein of unknown function DUF192"/>
    <property type="match status" value="1"/>
</dbReference>
<gene>
    <name evidence="1" type="ORF">TS85_10135</name>
</gene>
<dbReference type="PANTHER" id="PTHR37953">
    <property type="entry name" value="UPF0127 PROTEIN MJ1496"/>
    <property type="match status" value="1"/>
</dbReference>
<evidence type="ECO:0000313" key="1">
    <source>
        <dbReference type="EMBL" id="AJP72071.1"/>
    </source>
</evidence>
<protein>
    <recommendedName>
        <fullName evidence="3">DUF192 domain-containing protein</fullName>
    </recommendedName>
</protein>
<accession>A0A7U4J882</accession>
<dbReference type="PANTHER" id="PTHR37953:SF1">
    <property type="entry name" value="UPF0127 PROTEIN MJ1496"/>
    <property type="match status" value="1"/>
</dbReference>
<reference evidence="1 2" key="2">
    <citation type="submission" date="2015-02" db="EMBL/GenBank/DDBJ databases">
        <title>The complete genome of Sphingomonas hengshuiensis sp. WHSC-8 isolated from soil of Hengshui Lake.</title>
        <authorList>
            <person name="Wei S."/>
            <person name="Guo J."/>
            <person name="Su C."/>
            <person name="Wu R."/>
            <person name="Zhang Z."/>
            <person name="Liang K."/>
            <person name="Li H."/>
            <person name="Wang T."/>
            <person name="Liu H."/>
            <person name="Zhang C."/>
            <person name="Li Z."/>
            <person name="Wang Q."/>
            <person name="Meng J."/>
        </authorList>
    </citation>
    <scope>NUCLEOTIDE SEQUENCE [LARGE SCALE GENOMIC DNA]</scope>
    <source>
        <strain evidence="1 2">WHSC-8</strain>
    </source>
</reference>